<dbReference type="OrthoDB" id="3158924at2759"/>
<organism evidence="1 2">
    <name type="scientific">Austropuccinia psidii MF-1</name>
    <dbReference type="NCBI Taxonomy" id="1389203"/>
    <lineage>
        <taxon>Eukaryota</taxon>
        <taxon>Fungi</taxon>
        <taxon>Dikarya</taxon>
        <taxon>Basidiomycota</taxon>
        <taxon>Pucciniomycotina</taxon>
        <taxon>Pucciniomycetes</taxon>
        <taxon>Pucciniales</taxon>
        <taxon>Sphaerophragmiaceae</taxon>
        <taxon>Austropuccinia</taxon>
    </lineage>
</organism>
<dbReference type="AlphaFoldDB" id="A0A9Q3BXY9"/>
<reference evidence="1" key="1">
    <citation type="submission" date="2021-03" db="EMBL/GenBank/DDBJ databases">
        <title>Draft genome sequence of rust myrtle Austropuccinia psidii MF-1, a brazilian biotype.</title>
        <authorList>
            <person name="Quecine M.C."/>
            <person name="Pachon D.M.R."/>
            <person name="Bonatelli M.L."/>
            <person name="Correr F.H."/>
            <person name="Franceschini L.M."/>
            <person name="Leite T.F."/>
            <person name="Margarido G.R.A."/>
            <person name="Almeida C.A."/>
            <person name="Ferrarezi J.A."/>
            <person name="Labate C.A."/>
        </authorList>
    </citation>
    <scope>NUCLEOTIDE SEQUENCE</scope>
    <source>
        <strain evidence="1">MF-1</strain>
    </source>
</reference>
<proteinExistence type="predicted"/>
<evidence type="ECO:0000313" key="1">
    <source>
        <dbReference type="EMBL" id="MBW0473542.1"/>
    </source>
</evidence>
<sequence>MIHIQEPKSPWEVVHMDWVKALPPSGDKSYNACLVIVDRHQCECHVNRWRLTSHCTAIPQDETMMLPPHLRPHHSLCFRTPALSSLPLTILTLPRCPQDLPLRLRLTPLMPNPLSATYHPYAQVLDP</sequence>
<name>A0A9Q3BXY9_9BASI</name>
<gene>
    <name evidence="1" type="ORF">O181_013257</name>
</gene>
<comment type="caution">
    <text evidence="1">The sequence shown here is derived from an EMBL/GenBank/DDBJ whole genome shotgun (WGS) entry which is preliminary data.</text>
</comment>
<protein>
    <submittedName>
        <fullName evidence="1">Uncharacterized protein</fullName>
    </submittedName>
</protein>
<evidence type="ECO:0000313" key="2">
    <source>
        <dbReference type="Proteomes" id="UP000765509"/>
    </source>
</evidence>
<keyword evidence="2" id="KW-1185">Reference proteome</keyword>
<dbReference type="Proteomes" id="UP000765509">
    <property type="component" value="Unassembled WGS sequence"/>
</dbReference>
<dbReference type="EMBL" id="AVOT02003443">
    <property type="protein sequence ID" value="MBW0473542.1"/>
    <property type="molecule type" value="Genomic_DNA"/>
</dbReference>
<accession>A0A9Q3BXY9</accession>